<evidence type="ECO:0000256" key="1">
    <source>
        <dbReference type="SAM" id="Phobius"/>
    </source>
</evidence>
<sequence length="434" mass="51413">MDSIDVSFITNNKTKTLARPSLEQTIEIDDHLLNDIRTTLNEVLKMNISQQELEKFMESILSIMVYQTEQYLNQYKQVNQSMQNQYYPDMFSYNSYFLSLYPSNFVQYSYSQNLNFQPFIYSNRFRYNPYPLQAPIIQQQYQNIQQNPLFQKKLIKQTKNPSKSHQKYKSVKKTAKKDDTGAKTVKSFNNLSLKSQQALISRMMKRTKKIELNHLLRHINNLLLFLIQFKPSKDDHFFSIKVKSINKKENKIELEEGILDLHLVQISHFATEKIIERMPIKSSEFSEHLQNFKEVSIEVKYPSSTFRTIYNQLLSMKRLDNQRIKVRIFISGISETDMEFRNDKNVNSIILDKSVSVIKGGQMGSFRGCSSLTEIKIPNSVTSIGAGSFRECISLESIIFFFWYIYLNFWHPIYMYNFQCNYSFFKIIHIYNFF</sequence>
<keyword evidence="1" id="KW-0812">Transmembrane</keyword>
<evidence type="ECO:0000313" key="2">
    <source>
        <dbReference type="EMBL" id="KAK8857662.1"/>
    </source>
</evidence>
<name>A0ABR2I591_9EUKA</name>
<dbReference type="InterPro" id="IPR032675">
    <property type="entry name" value="LRR_dom_sf"/>
</dbReference>
<accession>A0ABR2I591</accession>
<protein>
    <submittedName>
        <fullName evidence="2">Uncharacterized protein</fullName>
    </submittedName>
</protein>
<feature type="transmembrane region" description="Helical" evidence="1">
    <location>
        <begin position="398"/>
        <end position="416"/>
    </location>
</feature>
<proteinExistence type="predicted"/>
<dbReference type="EMBL" id="JAPFFF010000020">
    <property type="protein sequence ID" value="KAK8857662.1"/>
    <property type="molecule type" value="Genomic_DNA"/>
</dbReference>
<organism evidence="2 3">
    <name type="scientific">Tritrichomonas musculus</name>
    <dbReference type="NCBI Taxonomy" id="1915356"/>
    <lineage>
        <taxon>Eukaryota</taxon>
        <taxon>Metamonada</taxon>
        <taxon>Parabasalia</taxon>
        <taxon>Tritrichomonadida</taxon>
        <taxon>Tritrichomonadidae</taxon>
        <taxon>Tritrichomonas</taxon>
    </lineage>
</organism>
<dbReference type="Gene3D" id="3.80.10.10">
    <property type="entry name" value="Ribonuclease Inhibitor"/>
    <property type="match status" value="1"/>
</dbReference>
<keyword evidence="3" id="KW-1185">Reference proteome</keyword>
<keyword evidence="1" id="KW-0472">Membrane</keyword>
<comment type="caution">
    <text evidence="2">The sequence shown here is derived from an EMBL/GenBank/DDBJ whole genome shotgun (WGS) entry which is preliminary data.</text>
</comment>
<evidence type="ECO:0000313" key="3">
    <source>
        <dbReference type="Proteomes" id="UP001470230"/>
    </source>
</evidence>
<keyword evidence="1" id="KW-1133">Transmembrane helix</keyword>
<gene>
    <name evidence="2" type="ORF">M9Y10_016069</name>
</gene>
<reference evidence="2 3" key="1">
    <citation type="submission" date="2024-04" db="EMBL/GenBank/DDBJ databases">
        <title>Tritrichomonas musculus Genome.</title>
        <authorList>
            <person name="Alves-Ferreira E."/>
            <person name="Grigg M."/>
            <person name="Lorenzi H."/>
            <person name="Galac M."/>
        </authorList>
    </citation>
    <scope>NUCLEOTIDE SEQUENCE [LARGE SCALE GENOMIC DNA]</scope>
    <source>
        <strain evidence="2 3">EAF2021</strain>
    </source>
</reference>
<dbReference type="InterPro" id="IPR026906">
    <property type="entry name" value="LRR_5"/>
</dbReference>
<dbReference type="Proteomes" id="UP001470230">
    <property type="component" value="Unassembled WGS sequence"/>
</dbReference>
<dbReference type="Pfam" id="PF13306">
    <property type="entry name" value="LRR_5"/>
    <property type="match status" value="1"/>
</dbReference>